<dbReference type="Proteomes" id="UP000448575">
    <property type="component" value="Unassembled WGS sequence"/>
</dbReference>
<sequence>MVYLLTALLAGAAVLLLCLTCRLGRKTQALLAATLPWLINVAPALAIGSGHLPRAIVFAAIASPLVFALICYLPIVRVDEAAEKPEPQA</sequence>
<evidence type="ECO:0000313" key="2">
    <source>
        <dbReference type="EMBL" id="MYN00949.1"/>
    </source>
</evidence>
<organism evidence="2 3">
    <name type="scientific">Pseudoduganella guangdongensis</name>
    <dbReference type="NCBI Taxonomy" id="2692179"/>
    <lineage>
        <taxon>Bacteria</taxon>
        <taxon>Pseudomonadati</taxon>
        <taxon>Pseudomonadota</taxon>
        <taxon>Betaproteobacteria</taxon>
        <taxon>Burkholderiales</taxon>
        <taxon>Oxalobacteraceae</taxon>
        <taxon>Telluria group</taxon>
        <taxon>Pseudoduganella</taxon>
    </lineage>
</organism>
<feature type="transmembrane region" description="Helical" evidence="1">
    <location>
        <begin position="55"/>
        <end position="75"/>
    </location>
</feature>
<evidence type="ECO:0008006" key="4">
    <source>
        <dbReference type="Google" id="ProtNLM"/>
    </source>
</evidence>
<keyword evidence="1" id="KW-0472">Membrane</keyword>
<dbReference type="AlphaFoldDB" id="A0A6N9HBV1"/>
<proteinExistence type="predicted"/>
<name>A0A6N9HBV1_9BURK</name>
<dbReference type="RefSeq" id="WP_161023941.1">
    <property type="nucleotide sequence ID" value="NZ_WWCJ01000001.1"/>
</dbReference>
<evidence type="ECO:0000313" key="3">
    <source>
        <dbReference type="Proteomes" id="UP000448575"/>
    </source>
</evidence>
<dbReference type="EMBL" id="WWCJ01000001">
    <property type="protein sequence ID" value="MYN00949.1"/>
    <property type="molecule type" value="Genomic_DNA"/>
</dbReference>
<protein>
    <recommendedName>
        <fullName evidence="4">DUF2484 family protein</fullName>
    </recommendedName>
</protein>
<gene>
    <name evidence="2" type="ORF">GTP41_02435</name>
</gene>
<keyword evidence="1" id="KW-0812">Transmembrane</keyword>
<feature type="transmembrane region" description="Helical" evidence="1">
    <location>
        <begin position="30"/>
        <end position="48"/>
    </location>
</feature>
<accession>A0A6N9HBV1</accession>
<keyword evidence="1" id="KW-1133">Transmembrane helix</keyword>
<reference evidence="2 3" key="1">
    <citation type="submission" date="2019-12" db="EMBL/GenBank/DDBJ databases">
        <title>Novel species isolated from a subtropical stream in China.</title>
        <authorList>
            <person name="Lu H."/>
        </authorList>
    </citation>
    <scope>NUCLEOTIDE SEQUENCE [LARGE SCALE GENOMIC DNA]</scope>
    <source>
        <strain evidence="2 3">DS3</strain>
    </source>
</reference>
<comment type="caution">
    <text evidence="2">The sequence shown here is derived from an EMBL/GenBank/DDBJ whole genome shotgun (WGS) entry which is preliminary data.</text>
</comment>
<evidence type="ECO:0000256" key="1">
    <source>
        <dbReference type="SAM" id="Phobius"/>
    </source>
</evidence>
<keyword evidence="3" id="KW-1185">Reference proteome</keyword>